<keyword evidence="3" id="KW-0255">Endonuclease</keyword>
<evidence type="ECO:0000256" key="4">
    <source>
        <dbReference type="ARBA" id="ARBA00022801"/>
    </source>
</evidence>
<dbReference type="InterPro" id="IPR005229">
    <property type="entry name" value="YicC/YloC-like"/>
</dbReference>
<evidence type="ECO:0000313" key="8">
    <source>
        <dbReference type="EMBL" id="THB61042.1"/>
    </source>
</evidence>
<evidence type="ECO:0000256" key="2">
    <source>
        <dbReference type="ARBA" id="ARBA00022722"/>
    </source>
</evidence>
<evidence type="ECO:0000256" key="5">
    <source>
        <dbReference type="ARBA" id="ARBA00035648"/>
    </source>
</evidence>
<protein>
    <submittedName>
        <fullName evidence="8">YicC family protein</fullName>
    </submittedName>
</protein>
<keyword evidence="4" id="KW-0378">Hydrolase</keyword>
<reference evidence="8 9" key="1">
    <citation type="submission" date="2019-01" db="EMBL/GenBank/DDBJ databases">
        <title>Vagococcus silagei sp. nov. isolated from brewer's grain.</title>
        <authorList>
            <person name="Guu J.-R."/>
        </authorList>
    </citation>
    <scope>NUCLEOTIDE SEQUENCE [LARGE SCALE GENOMIC DNA]</scope>
    <source>
        <strain evidence="8 9">2B-2</strain>
    </source>
</reference>
<keyword evidence="2" id="KW-0540">Nuclease</keyword>
<dbReference type="GO" id="GO:0016787">
    <property type="term" value="F:hydrolase activity"/>
    <property type="evidence" value="ECO:0007669"/>
    <property type="project" value="UniProtKB-KW"/>
</dbReference>
<gene>
    <name evidence="8" type="ORF">ESZ54_06830</name>
</gene>
<dbReference type="Proteomes" id="UP000310506">
    <property type="component" value="Unassembled WGS sequence"/>
</dbReference>
<feature type="domain" description="Endoribonuclease YicC-like N-terminal" evidence="6">
    <location>
        <begin position="1"/>
        <end position="159"/>
    </location>
</feature>
<evidence type="ECO:0000259" key="7">
    <source>
        <dbReference type="Pfam" id="PF08340"/>
    </source>
</evidence>
<comment type="cofactor">
    <cofactor evidence="1">
        <name>a divalent metal cation</name>
        <dbReference type="ChEBI" id="CHEBI:60240"/>
    </cofactor>
</comment>
<dbReference type="InterPro" id="IPR013551">
    <property type="entry name" value="YicC-like_C"/>
</dbReference>
<organism evidence="8 9">
    <name type="scientific">Vagococcus silagei</name>
    <dbReference type="NCBI Taxonomy" id="2508885"/>
    <lineage>
        <taxon>Bacteria</taxon>
        <taxon>Bacillati</taxon>
        <taxon>Bacillota</taxon>
        <taxon>Bacilli</taxon>
        <taxon>Lactobacillales</taxon>
        <taxon>Enterococcaceae</taxon>
        <taxon>Vagococcus</taxon>
    </lineage>
</organism>
<dbReference type="Pfam" id="PF08340">
    <property type="entry name" value="YicC-like_C"/>
    <property type="match status" value="1"/>
</dbReference>
<evidence type="ECO:0000313" key="9">
    <source>
        <dbReference type="Proteomes" id="UP000310506"/>
    </source>
</evidence>
<dbReference type="AlphaFoldDB" id="A0A4S3B2L0"/>
<name>A0A4S3B2L0_9ENTE</name>
<comment type="similarity">
    <text evidence="5">Belongs to the YicC/YloC family.</text>
</comment>
<comment type="caution">
    <text evidence="8">The sequence shown here is derived from an EMBL/GenBank/DDBJ whole genome shotgun (WGS) entry which is preliminary data.</text>
</comment>
<dbReference type="RefSeq" id="WP_136136924.1">
    <property type="nucleotide sequence ID" value="NZ_SDGV01000016.1"/>
</dbReference>
<dbReference type="InterPro" id="IPR013527">
    <property type="entry name" value="YicC-like_N"/>
</dbReference>
<dbReference type="NCBIfam" id="TIGR00255">
    <property type="entry name" value="YicC/YloC family endoribonuclease"/>
    <property type="match status" value="1"/>
</dbReference>
<dbReference type="GO" id="GO:0004521">
    <property type="term" value="F:RNA endonuclease activity"/>
    <property type="evidence" value="ECO:0007669"/>
    <property type="project" value="InterPro"/>
</dbReference>
<evidence type="ECO:0000259" key="6">
    <source>
        <dbReference type="Pfam" id="PF03755"/>
    </source>
</evidence>
<dbReference type="EMBL" id="SDGV01000016">
    <property type="protein sequence ID" value="THB61042.1"/>
    <property type="molecule type" value="Genomic_DNA"/>
</dbReference>
<feature type="domain" description="Endoribonuclease YicC-like C-terminal" evidence="7">
    <location>
        <begin position="176"/>
        <end position="294"/>
    </location>
</feature>
<dbReference type="PANTHER" id="PTHR30636:SF3">
    <property type="entry name" value="UPF0701 PROTEIN YICC"/>
    <property type="match status" value="1"/>
</dbReference>
<proteinExistence type="inferred from homology"/>
<dbReference type="OrthoDB" id="9771229at2"/>
<keyword evidence="9" id="KW-1185">Reference proteome</keyword>
<evidence type="ECO:0000256" key="1">
    <source>
        <dbReference type="ARBA" id="ARBA00001968"/>
    </source>
</evidence>
<accession>A0A4S3B2L0</accession>
<evidence type="ECO:0000256" key="3">
    <source>
        <dbReference type="ARBA" id="ARBA00022759"/>
    </source>
</evidence>
<dbReference type="Pfam" id="PF03755">
    <property type="entry name" value="YicC-like_N"/>
    <property type="match status" value="1"/>
</dbReference>
<dbReference type="PANTHER" id="PTHR30636">
    <property type="entry name" value="UPF0701 PROTEIN YICC"/>
    <property type="match status" value="1"/>
</dbReference>
<sequence length="294" mass="33494">MKSMTGYGKAVANHHQYDIAVEMKSVNHRFLDIALRMPRELNSLELALKKQIKEVLVRGRVDCFVTINKEEADSQVLKINWSLLDQLVEQLTEAEKTRYKGQAFSAKKILNSAILQDTLFEIVEDEIAVDELAEDLKVTFQEALLALDASRLAEGESVQNVLTNYINEAIVHLKAIEADQKETEQEFQTKLFEKVTQVLGDSVHEERIFTEIALLLEKGDISEETDRLGIHFEKGLELVQSTEPIGKNMDFLIQEMNREVNTIGSKTSLISIKEHVLALKSIIEKMREQIQNIE</sequence>